<evidence type="ECO:0000256" key="6">
    <source>
        <dbReference type="ARBA" id="ARBA00022833"/>
    </source>
</evidence>
<dbReference type="InterPro" id="IPR037519">
    <property type="entry name" value="LITAF_fam"/>
</dbReference>
<dbReference type="PROSITE" id="PS51837">
    <property type="entry name" value="LITAF"/>
    <property type="match status" value="1"/>
</dbReference>
<dbReference type="SMART" id="SM00714">
    <property type="entry name" value="LITAF"/>
    <property type="match status" value="1"/>
</dbReference>
<accession>A0ABD0XCC9</accession>
<dbReference type="PANTHER" id="PTHR23292">
    <property type="entry name" value="LIPOPOLYSACCHARIDE-INDUCED TUMOR NECROSIS FACTOR-ALPHA FACTOR"/>
    <property type="match status" value="1"/>
</dbReference>
<dbReference type="InterPro" id="IPR006629">
    <property type="entry name" value="LITAF"/>
</dbReference>
<keyword evidence="8" id="KW-1133">Transmembrane helix</keyword>
<proteinExistence type="inferred from homology"/>
<evidence type="ECO:0000313" key="10">
    <source>
        <dbReference type="EMBL" id="KAL1005467.1"/>
    </source>
</evidence>
<keyword evidence="11" id="KW-1185">Reference proteome</keyword>
<evidence type="ECO:0000259" key="9">
    <source>
        <dbReference type="PROSITE" id="PS51837"/>
    </source>
</evidence>
<dbReference type="GO" id="GO:0046872">
    <property type="term" value="F:metal ion binding"/>
    <property type="evidence" value="ECO:0007669"/>
    <property type="project" value="UniProtKB-KW"/>
</dbReference>
<comment type="similarity">
    <text evidence="4">Belongs to the CDIP1/LITAF family.</text>
</comment>
<keyword evidence="5" id="KW-0479">Metal-binding</keyword>
<comment type="caution">
    <text evidence="10">The sequence shown here is derived from an EMBL/GenBank/DDBJ whole genome shotgun (WGS) entry which is preliminary data.</text>
</comment>
<name>A0ABD0XCC9_UMBPY</name>
<dbReference type="Pfam" id="PF10601">
    <property type="entry name" value="zf-LITAF-like"/>
    <property type="match status" value="1"/>
</dbReference>
<protein>
    <recommendedName>
        <fullName evidence="9">LITAF domain-containing protein</fullName>
    </recommendedName>
</protein>
<evidence type="ECO:0000313" key="11">
    <source>
        <dbReference type="Proteomes" id="UP001557470"/>
    </source>
</evidence>
<dbReference type="GO" id="GO:0031902">
    <property type="term" value="C:late endosome membrane"/>
    <property type="evidence" value="ECO:0007669"/>
    <property type="project" value="UniProtKB-SubCell"/>
</dbReference>
<evidence type="ECO:0000256" key="7">
    <source>
        <dbReference type="ARBA" id="ARBA00023136"/>
    </source>
</evidence>
<evidence type="ECO:0000256" key="2">
    <source>
        <dbReference type="ARBA" id="ARBA00004414"/>
    </source>
</evidence>
<dbReference type="PANTHER" id="PTHR23292:SF46">
    <property type="entry name" value="LIPOPOLYSACCHARIDE-INDUCED TUMOR NECROSIS FACTOR-ALPHA FACTOR HOMOLOG"/>
    <property type="match status" value="1"/>
</dbReference>
<dbReference type="Proteomes" id="UP001557470">
    <property type="component" value="Unassembled WGS sequence"/>
</dbReference>
<keyword evidence="8" id="KW-0812">Transmembrane</keyword>
<dbReference type="GO" id="GO:0005765">
    <property type="term" value="C:lysosomal membrane"/>
    <property type="evidence" value="ECO:0007669"/>
    <property type="project" value="UniProtKB-SubCell"/>
</dbReference>
<sequence>MVLLVVNLQSSMEKGQLDGRQNGPPQYVSPNTLSPPYPGLPVGYSFQGAPAAGLCSPATQYSMGETPANSPVVTQVVVMQQPLPTDVVGHMMCPHCRVQVLTEARHTPGTLAWVICGTLGVLIIWPCCLIPFCVNSCKDVEHLCPNCKKVIHIHKRM</sequence>
<reference evidence="10 11" key="1">
    <citation type="submission" date="2024-06" db="EMBL/GenBank/DDBJ databases">
        <authorList>
            <person name="Pan Q."/>
            <person name="Wen M."/>
            <person name="Jouanno E."/>
            <person name="Zahm M."/>
            <person name="Klopp C."/>
            <person name="Cabau C."/>
            <person name="Louis A."/>
            <person name="Berthelot C."/>
            <person name="Parey E."/>
            <person name="Roest Crollius H."/>
            <person name="Montfort J."/>
            <person name="Robinson-Rechavi M."/>
            <person name="Bouchez O."/>
            <person name="Lampietro C."/>
            <person name="Lopez Roques C."/>
            <person name="Donnadieu C."/>
            <person name="Postlethwait J."/>
            <person name="Bobe J."/>
            <person name="Verreycken H."/>
            <person name="Guiguen Y."/>
        </authorList>
    </citation>
    <scope>NUCLEOTIDE SEQUENCE [LARGE SCALE GENOMIC DNA]</scope>
    <source>
        <strain evidence="10">Up_M1</strain>
        <tissue evidence="10">Testis</tissue>
    </source>
</reference>
<comment type="subcellular location">
    <subcellularLocation>
        <location evidence="1">Endosome membrane</location>
        <topology evidence="1">Peripheral membrane protein</topology>
        <orientation evidence="1">Cytoplasmic side</orientation>
    </subcellularLocation>
    <subcellularLocation>
        <location evidence="2">Late endosome membrane</location>
    </subcellularLocation>
    <subcellularLocation>
        <location evidence="3">Lysosome membrane</location>
        <topology evidence="3">Peripheral membrane protein</topology>
        <orientation evidence="3">Cytoplasmic side</orientation>
    </subcellularLocation>
</comment>
<feature type="domain" description="LITAF" evidence="9">
    <location>
        <begin position="73"/>
        <end position="156"/>
    </location>
</feature>
<organism evidence="10 11">
    <name type="scientific">Umbra pygmaea</name>
    <name type="common">Eastern mudminnow</name>
    <dbReference type="NCBI Taxonomy" id="75934"/>
    <lineage>
        <taxon>Eukaryota</taxon>
        <taxon>Metazoa</taxon>
        <taxon>Chordata</taxon>
        <taxon>Craniata</taxon>
        <taxon>Vertebrata</taxon>
        <taxon>Euteleostomi</taxon>
        <taxon>Actinopterygii</taxon>
        <taxon>Neopterygii</taxon>
        <taxon>Teleostei</taxon>
        <taxon>Protacanthopterygii</taxon>
        <taxon>Esociformes</taxon>
        <taxon>Umbridae</taxon>
        <taxon>Umbra</taxon>
    </lineage>
</organism>
<dbReference type="EMBL" id="JAGEUA010000002">
    <property type="protein sequence ID" value="KAL1005467.1"/>
    <property type="molecule type" value="Genomic_DNA"/>
</dbReference>
<evidence type="ECO:0000256" key="4">
    <source>
        <dbReference type="ARBA" id="ARBA00005975"/>
    </source>
</evidence>
<evidence type="ECO:0000256" key="1">
    <source>
        <dbReference type="ARBA" id="ARBA00004125"/>
    </source>
</evidence>
<evidence type="ECO:0000256" key="3">
    <source>
        <dbReference type="ARBA" id="ARBA00004630"/>
    </source>
</evidence>
<keyword evidence="7 8" id="KW-0472">Membrane</keyword>
<feature type="transmembrane region" description="Helical" evidence="8">
    <location>
        <begin position="111"/>
        <end position="132"/>
    </location>
</feature>
<evidence type="ECO:0000256" key="5">
    <source>
        <dbReference type="ARBA" id="ARBA00022723"/>
    </source>
</evidence>
<keyword evidence="6" id="KW-0862">Zinc</keyword>
<dbReference type="AlphaFoldDB" id="A0ABD0XCC9"/>
<gene>
    <name evidence="10" type="ORF">UPYG_G00059520</name>
</gene>
<evidence type="ECO:0000256" key="8">
    <source>
        <dbReference type="SAM" id="Phobius"/>
    </source>
</evidence>